<feature type="transmembrane region" description="Helical" evidence="6">
    <location>
        <begin position="114"/>
        <end position="137"/>
    </location>
</feature>
<dbReference type="NCBIfam" id="TIGR02737">
    <property type="entry name" value="caa3_CtaG"/>
    <property type="match status" value="1"/>
</dbReference>
<dbReference type="RefSeq" id="WP_057769582.1">
    <property type="nucleotide sequence ID" value="NZ_CP042593.1"/>
</dbReference>
<keyword evidence="4 6" id="KW-1133">Transmembrane helix</keyword>
<proteinExistence type="predicted"/>
<evidence type="ECO:0000256" key="6">
    <source>
        <dbReference type="SAM" id="Phobius"/>
    </source>
</evidence>
<keyword evidence="3 6" id="KW-0812">Transmembrane</keyword>
<organism evidence="7 8">
    <name type="scientific">Cytobacillus dafuensis</name>
    <name type="common">Bacillus dafuensis</name>
    <dbReference type="NCBI Taxonomy" id="1742359"/>
    <lineage>
        <taxon>Bacteria</taxon>
        <taxon>Bacillati</taxon>
        <taxon>Bacillota</taxon>
        <taxon>Bacilli</taxon>
        <taxon>Bacillales</taxon>
        <taxon>Bacillaceae</taxon>
        <taxon>Cytobacillus</taxon>
    </lineage>
</organism>
<feature type="transmembrane region" description="Helical" evidence="6">
    <location>
        <begin position="82"/>
        <end position="102"/>
    </location>
</feature>
<dbReference type="AlphaFoldDB" id="A0A5B8Z6Z5"/>
<feature type="transmembrane region" description="Helical" evidence="6">
    <location>
        <begin position="187"/>
        <end position="211"/>
    </location>
</feature>
<protein>
    <submittedName>
        <fullName evidence="7">Cytochrome c oxidase assembly factor CtaG</fullName>
    </submittedName>
</protein>
<accession>A0A5B8Z6Z5</accession>
<dbReference type="OrthoDB" id="128422at2"/>
<dbReference type="STRING" id="1742359.GCA_001439625_00276"/>
<dbReference type="InterPro" id="IPR014108">
    <property type="entry name" value="Caa3-assmbl_CtaG"/>
</dbReference>
<feature type="transmembrane region" description="Helical" evidence="6">
    <location>
        <begin position="44"/>
        <end position="62"/>
    </location>
</feature>
<keyword evidence="5 6" id="KW-0472">Membrane</keyword>
<evidence type="ECO:0000256" key="3">
    <source>
        <dbReference type="ARBA" id="ARBA00022692"/>
    </source>
</evidence>
<evidence type="ECO:0000256" key="2">
    <source>
        <dbReference type="ARBA" id="ARBA00022475"/>
    </source>
</evidence>
<evidence type="ECO:0000313" key="7">
    <source>
        <dbReference type="EMBL" id="QED47409.1"/>
    </source>
</evidence>
<dbReference type="Proteomes" id="UP000321555">
    <property type="component" value="Chromosome"/>
</dbReference>
<dbReference type="EMBL" id="CP042593">
    <property type="protein sequence ID" value="QED47409.1"/>
    <property type="molecule type" value="Genomic_DNA"/>
</dbReference>
<sequence length="301" mass="34476">MAIQIFGFRALWSPLFFIVLSLILIVFFLLTVKYRKKFSNSEPLTIRQGIYFSLGIIVLYIVKGSPIDLMGHLMFYAHMIQMAILCLVIPQFFILGIPPWIWRSLLKNNAFKKIFSFLTKPIIALILFNVIFSIYHIPIVFDYVKTDMYLHAGYTSLLFLMSIIFWWPLINEVEENKSFNGLKKVGYIFAGGALLLPACGLIIFADVPLYATYSDPEAWSKSLELCVPAATLSGLTLSGPEMFSSLSVVYDQQLGGIIMKIIQEVVYGVALAKIFFSWYRKEQEEQKEIDKQYQINPQPID</sequence>
<evidence type="ECO:0000256" key="1">
    <source>
        <dbReference type="ARBA" id="ARBA00004651"/>
    </source>
</evidence>
<comment type="subcellular location">
    <subcellularLocation>
        <location evidence="1">Cell membrane</location>
        <topology evidence="1">Multi-pass membrane protein</topology>
    </subcellularLocation>
</comment>
<gene>
    <name evidence="7" type="primary">ctaG</name>
    <name evidence="7" type="ORF">FSZ17_09175</name>
</gene>
<dbReference type="KEGG" id="bda:FSZ17_09175"/>
<feature type="transmembrane region" description="Helical" evidence="6">
    <location>
        <begin position="149"/>
        <end position="167"/>
    </location>
</feature>
<keyword evidence="8" id="KW-1185">Reference proteome</keyword>
<evidence type="ECO:0000313" key="8">
    <source>
        <dbReference type="Proteomes" id="UP000321555"/>
    </source>
</evidence>
<keyword evidence="2" id="KW-1003">Cell membrane</keyword>
<dbReference type="Pfam" id="PF09678">
    <property type="entry name" value="Caa3_CtaG"/>
    <property type="match status" value="1"/>
</dbReference>
<dbReference type="GO" id="GO:0005886">
    <property type="term" value="C:plasma membrane"/>
    <property type="evidence" value="ECO:0007669"/>
    <property type="project" value="UniProtKB-SubCell"/>
</dbReference>
<name>A0A5B8Z6Z5_CYTDA</name>
<feature type="transmembrane region" description="Helical" evidence="6">
    <location>
        <begin position="12"/>
        <end position="32"/>
    </location>
</feature>
<reference evidence="8" key="1">
    <citation type="submission" date="2019-08" db="EMBL/GenBank/DDBJ databases">
        <authorList>
            <person name="Zheng X."/>
        </authorList>
    </citation>
    <scope>NUCLEOTIDE SEQUENCE [LARGE SCALE GENOMIC DNA]</scope>
    <source>
        <strain evidence="8">FJAT-25496</strain>
    </source>
</reference>
<dbReference type="InterPro" id="IPR019108">
    <property type="entry name" value="Caa3_assmbl_CtaG-rel"/>
</dbReference>
<evidence type="ECO:0000256" key="5">
    <source>
        <dbReference type="ARBA" id="ARBA00023136"/>
    </source>
</evidence>
<evidence type="ECO:0000256" key="4">
    <source>
        <dbReference type="ARBA" id="ARBA00022989"/>
    </source>
</evidence>